<protein>
    <submittedName>
        <fullName evidence="1">Uncharacterized protein</fullName>
    </submittedName>
</protein>
<reference evidence="1" key="1">
    <citation type="submission" date="2018-02" db="EMBL/GenBank/DDBJ databases">
        <title>Rhizophora mucronata_Transcriptome.</title>
        <authorList>
            <person name="Meera S.P."/>
            <person name="Sreeshan A."/>
            <person name="Augustine A."/>
        </authorList>
    </citation>
    <scope>NUCLEOTIDE SEQUENCE</scope>
    <source>
        <tissue evidence="1">Leaf</tissue>
    </source>
</reference>
<sequence>MFLTLREGANVSIVILRSEQCSRILLLLFYGMKNKFLMFLSLGEGALTCSQFKLSFYVSVFDDFFCKLFYLKCDNVLLTWYLKSIPFRR</sequence>
<evidence type="ECO:0000313" key="1">
    <source>
        <dbReference type="EMBL" id="MBX71504.1"/>
    </source>
</evidence>
<accession>A0A2P2QX87</accession>
<proteinExistence type="predicted"/>
<name>A0A2P2QX87_RHIMU</name>
<dbReference type="AlphaFoldDB" id="A0A2P2QX87"/>
<organism evidence="1">
    <name type="scientific">Rhizophora mucronata</name>
    <name type="common">Asiatic mangrove</name>
    <dbReference type="NCBI Taxonomy" id="61149"/>
    <lineage>
        <taxon>Eukaryota</taxon>
        <taxon>Viridiplantae</taxon>
        <taxon>Streptophyta</taxon>
        <taxon>Embryophyta</taxon>
        <taxon>Tracheophyta</taxon>
        <taxon>Spermatophyta</taxon>
        <taxon>Magnoliopsida</taxon>
        <taxon>eudicotyledons</taxon>
        <taxon>Gunneridae</taxon>
        <taxon>Pentapetalae</taxon>
        <taxon>rosids</taxon>
        <taxon>fabids</taxon>
        <taxon>Malpighiales</taxon>
        <taxon>Rhizophoraceae</taxon>
        <taxon>Rhizophora</taxon>
    </lineage>
</organism>
<dbReference type="EMBL" id="GGEC01091020">
    <property type="protein sequence ID" value="MBX71504.1"/>
    <property type="molecule type" value="Transcribed_RNA"/>
</dbReference>